<dbReference type="EMBL" id="LUGH01000076">
    <property type="protein sequence ID" value="OBZ89841.1"/>
    <property type="molecule type" value="Genomic_DNA"/>
</dbReference>
<feature type="compositionally biased region" description="Low complexity" evidence="1">
    <location>
        <begin position="28"/>
        <end position="45"/>
    </location>
</feature>
<feature type="region of interest" description="Disordered" evidence="1">
    <location>
        <begin position="151"/>
        <end position="170"/>
    </location>
</feature>
<reference evidence="3 4" key="1">
    <citation type="submission" date="2016-03" db="EMBL/GenBank/DDBJ databases">
        <title>Choanephora cucurbitarum.</title>
        <authorList>
            <person name="Min B."/>
            <person name="Park H."/>
            <person name="Park J.-H."/>
            <person name="Shin H.-D."/>
            <person name="Choi I.-G."/>
        </authorList>
    </citation>
    <scope>NUCLEOTIDE SEQUENCE [LARGE SCALE GENOMIC DNA]</scope>
    <source>
        <strain evidence="3 4">KUS-F28377</strain>
    </source>
</reference>
<dbReference type="InParanoid" id="A0A1C7NL31"/>
<evidence type="ECO:0000256" key="2">
    <source>
        <dbReference type="SAM" id="Phobius"/>
    </source>
</evidence>
<sequence>MDVSTTGDNGANATPTTQLSGNEVPSDTGTTVAPTSTSGTTTPTTTTPPPPTTTTTTTVDNISTTRDSEQPVSTTTSNDIRPTTTSEQPESSSNRQSNTNGLPVSTSTTIPASTTVTRAVTRSSAVPIVSVSSSGSVVRTITSTSYSAYVTNEPTSIPYDPSTNSSSSSKAGPIAGGVVGGVAGLALIGAIAFILMKRQYNNYYENGSQYTGPTVGTMSSQATKPRPFVQAYEPVNTTNQPYYYNNTNGYDPYYPPQQNMMMNYGGDRHVPDEIDYDTTTTSSGRRMSRHVPNEV</sequence>
<keyword evidence="2" id="KW-0472">Membrane</keyword>
<keyword evidence="2" id="KW-1133">Transmembrane helix</keyword>
<evidence type="ECO:0000313" key="3">
    <source>
        <dbReference type="EMBL" id="OBZ89841.1"/>
    </source>
</evidence>
<accession>A0A1C7NL31</accession>
<dbReference type="OrthoDB" id="2289884at2759"/>
<dbReference type="AlphaFoldDB" id="A0A1C7NL31"/>
<feature type="region of interest" description="Disordered" evidence="1">
    <location>
        <begin position="275"/>
        <end position="295"/>
    </location>
</feature>
<dbReference type="Proteomes" id="UP000093000">
    <property type="component" value="Unassembled WGS sequence"/>
</dbReference>
<keyword evidence="4" id="KW-1185">Reference proteome</keyword>
<feature type="compositionally biased region" description="Low complexity" evidence="1">
    <location>
        <begin position="82"/>
        <end position="93"/>
    </location>
</feature>
<protein>
    <recommendedName>
        <fullName evidence="5">Mid2 domain-containing protein</fullName>
    </recommendedName>
</protein>
<organism evidence="3 4">
    <name type="scientific">Choanephora cucurbitarum</name>
    <dbReference type="NCBI Taxonomy" id="101091"/>
    <lineage>
        <taxon>Eukaryota</taxon>
        <taxon>Fungi</taxon>
        <taxon>Fungi incertae sedis</taxon>
        <taxon>Mucoromycota</taxon>
        <taxon>Mucoromycotina</taxon>
        <taxon>Mucoromycetes</taxon>
        <taxon>Mucorales</taxon>
        <taxon>Mucorineae</taxon>
        <taxon>Choanephoraceae</taxon>
        <taxon>Choanephoroideae</taxon>
        <taxon>Choanephora</taxon>
    </lineage>
</organism>
<proteinExistence type="predicted"/>
<feature type="transmembrane region" description="Helical" evidence="2">
    <location>
        <begin position="174"/>
        <end position="196"/>
    </location>
</feature>
<evidence type="ECO:0008006" key="5">
    <source>
        <dbReference type="Google" id="ProtNLM"/>
    </source>
</evidence>
<evidence type="ECO:0000313" key="4">
    <source>
        <dbReference type="Proteomes" id="UP000093000"/>
    </source>
</evidence>
<gene>
    <name evidence="3" type="ORF">A0J61_02114</name>
</gene>
<comment type="caution">
    <text evidence="3">The sequence shown here is derived from an EMBL/GenBank/DDBJ whole genome shotgun (WGS) entry which is preliminary data.</text>
</comment>
<feature type="compositionally biased region" description="Low complexity" evidence="1">
    <location>
        <begin position="103"/>
        <end position="123"/>
    </location>
</feature>
<feature type="compositionally biased region" description="Polar residues" evidence="1">
    <location>
        <begin position="1"/>
        <end position="27"/>
    </location>
</feature>
<evidence type="ECO:0000256" key="1">
    <source>
        <dbReference type="SAM" id="MobiDB-lite"/>
    </source>
</evidence>
<dbReference type="STRING" id="101091.A0A1C7NL31"/>
<name>A0A1C7NL31_9FUNG</name>
<keyword evidence="2" id="KW-0812">Transmembrane</keyword>
<feature type="region of interest" description="Disordered" evidence="1">
    <location>
        <begin position="1"/>
        <end position="123"/>
    </location>
</feature>
<feature type="compositionally biased region" description="Polar residues" evidence="1">
    <location>
        <begin position="60"/>
        <end position="81"/>
    </location>
</feature>